<keyword evidence="2" id="KW-0238">DNA-binding</keyword>
<evidence type="ECO:0000313" key="2">
    <source>
        <dbReference type="EMBL" id="OAH97270.1"/>
    </source>
</evidence>
<evidence type="ECO:0000259" key="1">
    <source>
        <dbReference type="Pfam" id="PF22513"/>
    </source>
</evidence>
<dbReference type="InterPro" id="IPR013321">
    <property type="entry name" value="Arc_rbn_hlx_hlx"/>
</dbReference>
<protein>
    <submittedName>
        <fullName evidence="2">DNA-binding protein</fullName>
    </submittedName>
</protein>
<dbReference type="SUPFAM" id="SSF47598">
    <property type="entry name" value="Ribbon-helix-helix"/>
    <property type="match status" value="1"/>
</dbReference>
<dbReference type="Proteomes" id="UP000078090">
    <property type="component" value="Unassembled WGS sequence"/>
</dbReference>
<dbReference type="RefSeq" id="WP_064010547.1">
    <property type="nucleotide sequence ID" value="NZ_LUUG01000122.1"/>
</dbReference>
<gene>
    <name evidence="2" type="ORF">A1332_21635</name>
</gene>
<evidence type="ECO:0000313" key="3">
    <source>
        <dbReference type="Proteomes" id="UP000078090"/>
    </source>
</evidence>
<dbReference type="InterPro" id="IPR053853">
    <property type="entry name" value="FitA-like_RHH"/>
</dbReference>
<dbReference type="OrthoDB" id="2389872at2"/>
<dbReference type="AlphaFoldDB" id="A0A177LV88"/>
<dbReference type="Gene3D" id="1.10.1220.10">
    <property type="entry name" value="Met repressor-like"/>
    <property type="match status" value="1"/>
</dbReference>
<organism evidence="2 3">
    <name type="scientific">Methylomonas methanica</name>
    <dbReference type="NCBI Taxonomy" id="421"/>
    <lineage>
        <taxon>Bacteria</taxon>
        <taxon>Pseudomonadati</taxon>
        <taxon>Pseudomonadota</taxon>
        <taxon>Gammaproteobacteria</taxon>
        <taxon>Methylococcales</taxon>
        <taxon>Methylococcaceae</taxon>
        <taxon>Methylomonas</taxon>
    </lineage>
</organism>
<dbReference type="InterPro" id="IPR010985">
    <property type="entry name" value="Ribbon_hlx_hlx"/>
</dbReference>
<feature type="domain" description="Antitoxin FitA-like ribbon-helix-helix" evidence="1">
    <location>
        <begin position="2"/>
        <end position="39"/>
    </location>
</feature>
<dbReference type="GO" id="GO:0006355">
    <property type="term" value="P:regulation of DNA-templated transcription"/>
    <property type="evidence" value="ECO:0007669"/>
    <property type="project" value="InterPro"/>
</dbReference>
<reference evidence="2 3" key="1">
    <citation type="submission" date="2016-03" db="EMBL/GenBank/DDBJ databases">
        <authorList>
            <person name="Ploux O."/>
        </authorList>
    </citation>
    <scope>NUCLEOTIDE SEQUENCE [LARGE SCALE GENOMIC DNA]</scope>
    <source>
        <strain evidence="2 3">R-45363</strain>
    </source>
</reference>
<accession>A0A177LV88</accession>
<dbReference type="EMBL" id="LUUG01000122">
    <property type="protein sequence ID" value="OAH97270.1"/>
    <property type="molecule type" value="Genomic_DNA"/>
</dbReference>
<sequence>MPSLVVRNLDETLVKALKARAAAHHRSTEAEHRAILAEVLTGPQRKSFTEALAAMPNVGLDTDFLRVDTESDLADVFD</sequence>
<dbReference type="GO" id="GO:0003677">
    <property type="term" value="F:DNA binding"/>
    <property type="evidence" value="ECO:0007669"/>
    <property type="project" value="UniProtKB-KW"/>
</dbReference>
<proteinExistence type="predicted"/>
<comment type="caution">
    <text evidence="2">The sequence shown here is derived from an EMBL/GenBank/DDBJ whole genome shotgun (WGS) entry which is preliminary data.</text>
</comment>
<dbReference type="Pfam" id="PF22513">
    <property type="entry name" value="FitA-like_RHH"/>
    <property type="match status" value="1"/>
</dbReference>
<name>A0A177LV88_METMH</name>